<gene>
    <name evidence="2" type="ORF">JFN93_18830</name>
</gene>
<dbReference type="GO" id="GO:0035438">
    <property type="term" value="F:cyclic-di-GMP binding"/>
    <property type="evidence" value="ECO:0007669"/>
    <property type="project" value="InterPro"/>
</dbReference>
<reference evidence="2" key="1">
    <citation type="submission" date="2020-12" db="EMBL/GenBank/DDBJ databases">
        <title>Geomonas sp. Red875, isolated from river sediment.</title>
        <authorList>
            <person name="Xu Z."/>
            <person name="Zhang Z."/>
            <person name="Masuda Y."/>
            <person name="Itoh H."/>
            <person name="Senoo K."/>
        </authorList>
    </citation>
    <scope>NUCLEOTIDE SEQUENCE</scope>
    <source>
        <strain evidence="2">Red875</strain>
    </source>
</reference>
<dbReference type="InterPro" id="IPR009875">
    <property type="entry name" value="PilZ_domain"/>
</dbReference>
<dbReference type="AlphaFoldDB" id="A0A8J7M168"/>
<accession>A0A8J7M168</accession>
<organism evidence="2 3">
    <name type="scientific">Geomesophilobacter sediminis</name>
    <dbReference type="NCBI Taxonomy" id="2798584"/>
    <lineage>
        <taxon>Bacteria</taxon>
        <taxon>Pseudomonadati</taxon>
        <taxon>Thermodesulfobacteriota</taxon>
        <taxon>Desulfuromonadia</taxon>
        <taxon>Geobacterales</taxon>
        <taxon>Geobacteraceae</taxon>
        <taxon>Geomesophilobacter</taxon>
    </lineage>
</organism>
<name>A0A8J7M168_9BACT</name>
<dbReference type="Gene3D" id="2.40.10.220">
    <property type="entry name" value="predicted glycosyltransferase like domains"/>
    <property type="match status" value="1"/>
</dbReference>
<evidence type="ECO:0000313" key="2">
    <source>
        <dbReference type="EMBL" id="MBJ6726770.1"/>
    </source>
</evidence>
<protein>
    <submittedName>
        <fullName evidence="2">PilZ domain-containing protein</fullName>
    </submittedName>
</protein>
<sequence>MSTYREFAGMHERRRYMRFPVDYQVKVTHRGQTTEAQLRDMSINGVFVSTTLRIPLAEAVDITIYHDDHPSRLCNLSGMVVRTTDSGLAIRLDQTLLEL</sequence>
<comment type="caution">
    <text evidence="2">The sequence shown here is derived from an EMBL/GenBank/DDBJ whole genome shotgun (WGS) entry which is preliminary data.</text>
</comment>
<dbReference type="EMBL" id="JAEMHM010000017">
    <property type="protein sequence ID" value="MBJ6726770.1"/>
    <property type="molecule type" value="Genomic_DNA"/>
</dbReference>
<evidence type="ECO:0000259" key="1">
    <source>
        <dbReference type="Pfam" id="PF07238"/>
    </source>
</evidence>
<dbReference type="Pfam" id="PF07238">
    <property type="entry name" value="PilZ"/>
    <property type="match status" value="1"/>
</dbReference>
<evidence type="ECO:0000313" key="3">
    <source>
        <dbReference type="Proteomes" id="UP000636888"/>
    </source>
</evidence>
<dbReference type="Proteomes" id="UP000636888">
    <property type="component" value="Unassembled WGS sequence"/>
</dbReference>
<dbReference type="RefSeq" id="WP_199385683.1">
    <property type="nucleotide sequence ID" value="NZ_JAEMHM010000017.1"/>
</dbReference>
<keyword evidence="3" id="KW-1185">Reference proteome</keyword>
<dbReference type="SUPFAM" id="SSF141371">
    <property type="entry name" value="PilZ domain-like"/>
    <property type="match status" value="1"/>
</dbReference>
<feature type="domain" description="PilZ" evidence="1">
    <location>
        <begin position="12"/>
        <end position="92"/>
    </location>
</feature>
<proteinExistence type="predicted"/>